<accession>A0A2K3E1M7</accession>
<keyword evidence="2" id="KW-0472">Membrane</keyword>
<keyword evidence="2" id="KW-1133">Transmembrane helix</keyword>
<evidence type="ECO:0000313" key="3">
    <source>
        <dbReference type="EMBL" id="PNW86657.1"/>
    </source>
</evidence>
<feature type="compositionally biased region" description="Low complexity" evidence="1">
    <location>
        <begin position="316"/>
        <end position="331"/>
    </location>
</feature>
<evidence type="ECO:0000313" key="4">
    <source>
        <dbReference type="Proteomes" id="UP000006906"/>
    </source>
</evidence>
<organism evidence="3 4">
    <name type="scientific">Chlamydomonas reinhardtii</name>
    <name type="common">Chlamydomonas smithii</name>
    <dbReference type="NCBI Taxonomy" id="3055"/>
    <lineage>
        <taxon>Eukaryota</taxon>
        <taxon>Viridiplantae</taxon>
        <taxon>Chlorophyta</taxon>
        <taxon>core chlorophytes</taxon>
        <taxon>Chlorophyceae</taxon>
        <taxon>CS clade</taxon>
        <taxon>Chlamydomonadales</taxon>
        <taxon>Chlamydomonadaceae</taxon>
        <taxon>Chlamydomonas</taxon>
    </lineage>
</organism>
<protein>
    <recommendedName>
        <fullName evidence="5">Protein kinase domain-containing protein</fullName>
    </recommendedName>
</protein>
<dbReference type="PANTHER" id="PTHR43737">
    <property type="entry name" value="BLL7424 PROTEIN"/>
    <property type="match status" value="1"/>
</dbReference>
<dbReference type="Gene3D" id="1.10.510.10">
    <property type="entry name" value="Transferase(Phosphotransferase) domain 1"/>
    <property type="match status" value="1"/>
</dbReference>
<reference evidence="3 4" key="1">
    <citation type="journal article" date="2007" name="Science">
        <title>The Chlamydomonas genome reveals the evolution of key animal and plant functions.</title>
        <authorList>
            <person name="Merchant S.S."/>
            <person name="Prochnik S.E."/>
            <person name="Vallon O."/>
            <person name="Harris E.H."/>
            <person name="Karpowicz S.J."/>
            <person name="Witman G.B."/>
            <person name="Terry A."/>
            <person name="Salamov A."/>
            <person name="Fritz-Laylin L.K."/>
            <person name="Marechal-Drouard L."/>
            <person name="Marshall W.F."/>
            <person name="Qu L.H."/>
            <person name="Nelson D.R."/>
            <person name="Sanderfoot A.A."/>
            <person name="Spalding M.H."/>
            <person name="Kapitonov V.V."/>
            <person name="Ren Q."/>
            <person name="Ferris P."/>
            <person name="Lindquist E."/>
            <person name="Shapiro H."/>
            <person name="Lucas S.M."/>
            <person name="Grimwood J."/>
            <person name="Schmutz J."/>
            <person name="Cardol P."/>
            <person name="Cerutti H."/>
            <person name="Chanfreau G."/>
            <person name="Chen C.L."/>
            <person name="Cognat V."/>
            <person name="Croft M.T."/>
            <person name="Dent R."/>
            <person name="Dutcher S."/>
            <person name="Fernandez E."/>
            <person name="Fukuzawa H."/>
            <person name="Gonzalez-Ballester D."/>
            <person name="Gonzalez-Halphen D."/>
            <person name="Hallmann A."/>
            <person name="Hanikenne M."/>
            <person name="Hippler M."/>
            <person name="Inwood W."/>
            <person name="Jabbari K."/>
            <person name="Kalanon M."/>
            <person name="Kuras R."/>
            <person name="Lefebvre P.A."/>
            <person name="Lemaire S.D."/>
            <person name="Lobanov A.V."/>
            <person name="Lohr M."/>
            <person name="Manuell A."/>
            <person name="Meier I."/>
            <person name="Mets L."/>
            <person name="Mittag M."/>
            <person name="Mittelmeier T."/>
            <person name="Moroney J.V."/>
            <person name="Moseley J."/>
            <person name="Napoli C."/>
            <person name="Nedelcu A.M."/>
            <person name="Niyogi K."/>
            <person name="Novoselov S.V."/>
            <person name="Paulsen I.T."/>
            <person name="Pazour G."/>
            <person name="Purton S."/>
            <person name="Ral J.P."/>
            <person name="Riano-Pachon D.M."/>
            <person name="Riekhof W."/>
            <person name="Rymarquis L."/>
            <person name="Schroda M."/>
            <person name="Stern D."/>
            <person name="Umen J."/>
            <person name="Willows R."/>
            <person name="Wilson N."/>
            <person name="Zimmer S.L."/>
            <person name="Allmer J."/>
            <person name="Balk J."/>
            <person name="Bisova K."/>
            <person name="Chen C.J."/>
            <person name="Elias M."/>
            <person name="Gendler K."/>
            <person name="Hauser C."/>
            <person name="Lamb M.R."/>
            <person name="Ledford H."/>
            <person name="Long J.C."/>
            <person name="Minagawa J."/>
            <person name="Page M.D."/>
            <person name="Pan J."/>
            <person name="Pootakham W."/>
            <person name="Roje S."/>
            <person name="Rose A."/>
            <person name="Stahlberg E."/>
            <person name="Terauchi A.M."/>
            <person name="Yang P."/>
            <person name="Ball S."/>
            <person name="Bowler C."/>
            <person name="Dieckmann C.L."/>
            <person name="Gladyshev V.N."/>
            <person name="Green P."/>
            <person name="Jorgensen R."/>
            <person name="Mayfield S."/>
            <person name="Mueller-Roeber B."/>
            <person name="Rajamani S."/>
            <person name="Sayre R.T."/>
            <person name="Brokstein P."/>
            <person name="Dubchak I."/>
            <person name="Goodstein D."/>
            <person name="Hornick L."/>
            <person name="Huang Y.W."/>
            <person name="Jhaveri J."/>
            <person name="Luo Y."/>
            <person name="Martinez D."/>
            <person name="Ngau W.C."/>
            <person name="Otillar B."/>
            <person name="Poliakov A."/>
            <person name="Porter A."/>
            <person name="Szajkowski L."/>
            <person name="Werner G."/>
            <person name="Zhou K."/>
            <person name="Grigoriev I.V."/>
            <person name="Rokhsar D.S."/>
            <person name="Grossman A.R."/>
        </authorList>
    </citation>
    <scope>NUCLEOTIDE SEQUENCE [LARGE SCALE GENOMIC DNA]</scope>
    <source>
        <strain evidence="4">CC-503</strain>
    </source>
</reference>
<dbReference type="GeneID" id="5729247"/>
<dbReference type="InterPro" id="IPR011009">
    <property type="entry name" value="Kinase-like_dom_sf"/>
</dbReference>
<proteinExistence type="predicted"/>
<feature type="region of interest" description="Disordered" evidence="1">
    <location>
        <begin position="442"/>
        <end position="471"/>
    </location>
</feature>
<dbReference type="Gramene" id="PNW86657">
    <property type="protein sequence ID" value="PNW86657"/>
    <property type="gene ID" value="CHLRE_02g095046v5"/>
</dbReference>
<dbReference type="RefSeq" id="XP_042927148.1">
    <property type="nucleotide sequence ID" value="XM_043059514.1"/>
</dbReference>
<dbReference type="Proteomes" id="UP000006906">
    <property type="component" value="Chromosome 2"/>
</dbReference>
<dbReference type="KEGG" id="cre:CHLRE_02g095046v5"/>
<keyword evidence="4" id="KW-1185">Reference proteome</keyword>
<evidence type="ECO:0000256" key="2">
    <source>
        <dbReference type="SAM" id="Phobius"/>
    </source>
</evidence>
<sequence>MTVFETVRQFFPARPRAPAGQVAESLPSVPEASTVEAAVKAIVKHGGPEVENLQFGGDLEAGGQGTVAAVTVTRCEDGGVMLPPRHLLHDAGKAVRRGKGKDADKVEAVMKLTKTTQVHRTWSMQYMLRALMLRALCSSYMPIMLFINVMVYWAMRAAVPLLMGGKVLWDSGVIHRDWKPSNVLVTLRFIGELVVGLVVQLADLGYSRPIDFDRKTFTPGQFGTPGFQPARSAGDYDEAIVNIGHSAVKVVAQHQVHVDTPSGDVSHCSLPQAAPSTAQPVRPSRCAAQVSAVCTSASSRGEPPPHQPATTPPAPAGGTDNADAAGSRPPLAAAAAAAAAVRQPRDARGDCAAGVDAASGAATTAAASRDMAHCKVGQRGEARDGQRHGEASKGEARTRELLKTSEHSAGVCEVRSQHCEAQAGQQAESPLAVLPLLSPVASSGGSPAGGDAQQPAAGGTDNADAAGSRPPLAAAAAAAAAVRQPRDARGDCAAGVDAASGAATTAAASRDMAHCKVGPSAWERHFDAVCKAVWATVHEEAAASGRQPGNELYCKAFPILLLWLSAALGSKDFRDPQPGSLDDLQRQLVARTRGLPGLPVQALLDKAVQLMSNEGFVAKLRACTTASMRTRKKPCRTVCAMAV</sequence>
<feature type="region of interest" description="Disordered" evidence="1">
    <location>
        <begin position="373"/>
        <end position="401"/>
    </location>
</feature>
<dbReference type="AlphaFoldDB" id="A0A2K3E1M7"/>
<dbReference type="PANTHER" id="PTHR43737:SF1">
    <property type="entry name" value="DUF1501 DOMAIN-CONTAINING PROTEIN"/>
    <property type="match status" value="1"/>
</dbReference>
<dbReference type="SUPFAM" id="SSF56112">
    <property type="entry name" value="Protein kinase-like (PK-like)"/>
    <property type="match status" value="1"/>
</dbReference>
<dbReference type="InParanoid" id="A0A2K3E1M7"/>
<evidence type="ECO:0008006" key="5">
    <source>
        <dbReference type="Google" id="ProtNLM"/>
    </source>
</evidence>
<name>A0A2K3E1M7_CHLRE</name>
<feature type="transmembrane region" description="Helical" evidence="2">
    <location>
        <begin position="131"/>
        <end position="155"/>
    </location>
</feature>
<gene>
    <name evidence="3" type="ORF">CHLRE_02g095046v5</name>
</gene>
<feature type="compositionally biased region" description="Pro residues" evidence="1">
    <location>
        <begin position="302"/>
        <end position="315"/>
    </location>
</feature>
<evidence type="ECO:0000256" key="1">
    <source>
        <dbReference type="SAM" id="MobiDB-lite"/>
    </source>
</evidence>
<feature type="region of interest" description="Disordered" evidence="1">
    <location>
        <begin position="296"/>
        <end position="331"/>
    </location>
</feature>
<dbReference type="ExpressionAtlas" id="A0A2K3E1M7">
    <property type="expression patterns" value="baseline"/>
</dbReference>
<dbReference type="EMBL" id="CM008963">
    <property type="protein sequence ID" value="PNW86657.1"/>
    <property type="molecule type" value="Genomic_DNA"/>
</dbReference>
<keyword evidence="2" id="KW-0812">Transmembrane</keyword>
<feature type="region of interest" description="Disordered" evidence="1">
    <location>
        <begin position="260"/>
        <end position="282"/>
    </location>
</feature>